<evidence type="ECO:0000313" key="1">
    <source>
        <dbReference type="EMBL" id="CAG8716914.1"/>
    </source>
</evidence>
<dbReference type="EMBL" id="CAJVPW010027930">
    <property type="protein sequence ID" value="CAG8716914.1"/>
    <property type="molecule type" value="Genomic_DNA"/>
</dbReference>
<proteinExistence type="predicted"/>
<name>A0ACA9PNJ9_9GLOM</name>
<reference evidence="1" key="1">
    <citation type="submission" date="2021-06" db="EMBL/GenBank/DDBJ databases">
        <authorList>
            <person name="Kallberg Y."/>
            <person name="Tangrot J."/>
            <person name="Rosling A."/>
        </authorList>
    </citation>
    <scope>NUCLEOTIDE SEQUENCE</scope>
    <source>
        <strain evidence="1">28 12/20/2015</strain>
    </source>
</reference>
<protein>
    <submittedName>
        <fullName evidence="1">17056_t:CDS:1</fullName>
    </submittedName>
</protein>
<dbReference type="Proteomes" id="UP000789366">
    <property type="component" value="Unassembled WGS sequence"/>
</dbReference>
<gene>
    <name evidence="1" type="ORF">SPELUC_LOCUS12175</name>
</gene>
<keyword evidence="2" id="KW-1185">Reference proteome</keyword>
<comment type="caution">
    <text evidence="1">The sequence shown here is derived from an EMBL/GenBank/DDBJ whole genome shotgun (WGS) entry which is preliminary data.</text>
</comment>
<evidence type="ECO:0000313" key="2">
    <source>
        <dbReference type="Proteomes" id="UP000789366"/>
    </source>
</evidence>
<feature type="non-terminal residue" evidence="1">
    <location>
        <position position="1"/>
    </location>
</feature>
<organism evidence="1 2">
    <name type="scientific">Cetraspora pellucida</name>
    <dbReference type="NCBI Taxonomy" id="1433469"/>
    <lineage>
        <taxon>Eukaryota</taxon>
        <taxon>Fungi</taxon>
        <taxon>Fungi incertae sedis</taxon>
        <taxon>Mucoromycota</taxon>
        <taxon>Glomeromycotina</taxon>
        <taxon>Glomeromycetes</taxon>
        <taxon>Diversisporales</taxon>
        <taxon>Gigasporaceae</taxon>
        <taxon>Cetraspora</taxon>
    </lineage>
</organism>
<accession>A0ACA9PNJ9</accession>
<sequence length="71" mass="8454">MNKDLENLDSGSKSSINKLQYKNKEDESDYQNHNSLKILYYDLDEMQEVTAKIFEEAETQNESKNLYMRLK</sequence>